<dbReference type="KEGG" id="bse:Bsel_2400"/>
<dbReference type="eggNOG" id="COG0526">
    <property type="taxonomic scope" value="Bacteria"/>
</dbReference>
<dbReference type="GO" id="GO:0016209">
    <property type="term" value="F:antioxidant activity"/>
    <property type="evidence" value="ECO:0007669"/>
    <property type="project" value="InterPro"/>
</dbReference>
<dbReference type="InterPro" id="IPR036249">
    <property type="entry name" value="Thioredoxin-like_sf"/>
</dbReference>
<gene>
    <name evidence="3" type="ordered locus">Bsel_2400</name>
</gene>
<keyword evidence="1" id="KW-1015">Disulfide bond</keyword>
<dbReference type="EMBL" id="CP001791">
    <property type="protein sequence ID" value="ADH99902.1"/>
    <property type="molecule type" value="Genomic_DNA"/>
</dbReference>
<sequence length="146" mass="17096">MKLHTPLPDFPEDLIWLNAPDNVTSASPLNRPVLIHFWSVSCTLCKKDYPELNKLREDFHDQLSMIAVHMPRQDIDYDMDEIRSAIHQHGITQPCVIDRERVLTDIFENRYVPAYYLFDASGKLRHYQAGGRATGMLRRRIMRITD</sequence>
<dbReference type="HOGENOM" id="CLU_042529_8_1_9"/>
<dbReference type="InterPro" id="IPR000866">
    <property type="entry name" value="AhpC/TSA"/>
</dbReference>
<dbReference type="PANTHER" id="PTHR42852:SF12">
    <property type="entry name" value="THIOL-DISULFIDE OXIDOREDUCTASE YKUV"/>
    <property type="match status" value="1"/>
</dbReference>
<proteinExistence type="predicted"/>
<dbReference type="PROSITE" id="PS51352">
    <property type="entry name" value="THIOREDOXIN_2"/>
    <property type="match status" value="1"/>
</dbReference>
<dbReference type="Proteomes" id="UP000000271">
    <property type="component" value="Chromosome"/>
</dbReference>
<evidence type="ECO:0000313" key="4">
    <source>
        <dbReference type="Proteomes" id="UP000000271"/>
    </source>
</evidence>
<dbReference type="InterPro" id="IPR050553">
    <property type="entry name" value="Thioredoxin_ResA/DsbE_sf"/>
</dbReference>
<evidence type="ECO:0000256" key="1">
    <source>
        <dbReference type="ARBA" id="ARBA00023157"/>
    </source>
</evidence>
<keyword evidence="4" id="KW-1185">Reference proteome</keyword>
<reference evidence="3" key="1">
    <citation type="submission" date="2009-10" db="EMBL/GenBank/DDBJ databases">
        <title>Complete sequence of Bacillus selenitireducens MLS10.</title>
        <authorList>
            <consortium name="US DOE Joint Genome Institute"/>
            <person name="Lucas S."/>
            <person name="Copeland A."/>
            <person name="Lapidus A."/>
            <person name="Glavina del Rio T."/>
            <person name="Dalin E."/>
            <person name="Tice H."/>
            <person name="Bruce D."/>
            <person name="Goodwin L."/>
            <person name="Pitluck S."/>
            <person name="Sims D."/>
            <person name="Brettin T."/>
            <person name="Detter J.C."/>
            <person name="Han C."/>
            <person name="Larimer F."/>
            <person name="Land M."/>
            <person name="Hauser L."/>
            <person name="Kyrpides N."/>
            <person name="Ovchinnikova G."/>
            <person name="Stolz J."/>
        </authorList>
    </citation>
    <scope>NUCLEOTIDE SEQUENCE [LARGE SCALE GENOMIC DNA]</scope>
    <source>
        <strain evidence="3">MLS10</strain>
    </source>
</reference>
<dbReference type="AlphaFoldDB" id="D6XWS6"/>
<dbReference type="Pfam" id="PF00578">
    <property type="entry name" value="AhpC-TSA"/>
    <property type="match status" value="1"/>
</dbReference>
<dbReference type="PANTHER" id="PTHR42852">
    <property type="entry name" value="THIOL:DISULFIDE INTERCHANGE PROTEIN DSBE"/>
    <property type="match status" value="1"/>
</dbReference>
<dbReference type="GO" id="GO:0016491">
    <property type="term" value="F:oxidoreductase activity"/>
    <property type="evidence" value="ECO:0007669"/>
    <property type="project" value="InterPro"/>
</dbReference>
<accession>D6XWS6</accession>
<evidence type="ECO:0000313" key="3">
    <source>
        <dbReference type="EMBL" id="ADH99902.1"/>
    </source>
</evidence>
<organism evidence="3 4">
    <name type="scientific">Bacillus selenitireducens (strain ATCC 700615 / DSM 15326 / MLS10)</name>
    <dbReference type="NCBI Taxonomy" id="439292"/>
    <lineage>
        <taxon>Bacteria</taxon>
        <taxon>Bacillati</taxon>
        <taxon>Bacillota</taxon>
        <taxon>Bacilli</taxon>
        <taxon>Bacillales</taxon>
        <taxon>Bacillaceae</taxon>
        <taxon>Salisediminibacterium</taxon>
    </lineage>
</organism>
<dbReference type="InterPro" id="IPR013766">
    <property type="entry name" value="Thioredoxin_domain"/>
</dbReference>
<feature type="domain" description="Thioredoxin" evidence="2">
    <location>
        <begin position="1"/>
        <end position="146"/>
    </location>
</feature>
<dbReference type="SUPFAM" id="SSF52833">
    <property type="entry name" value="Thioredoxin-like"/>
    <property type="match status" value="1"/>
</dbReference>
<dbReference type="Gene3D" id="3.40.30.10">
    <property type="entry name" value="Glutaredoxin"/>
    <property type="match status" value="1"/>
</dbReference>
<name>D6XWS6_BACIE</name>
<protein>
    <submittedName>
        <fullName evidence="3">Redoxin domain-containing protein</fullName>
    </submittedName>
</protein>
<dbReference type="RefSeq" id="WP_013173324.1">
    <property type="nucleotide sequence ID" value="NC_014219.1"/>
</dbReference>
<dbReference type="STRING" id="439292.Bsel_2400"/>
<evidence type="ECO:0000259" key="2">
    <source>
        <dbReference type="PROSITE" id="PS51352"/>
    </source>
</evidence>